<sequence length="314" mass="34847">MAQGAKHLLPSVLLMVLASGSWEQRSQVLHKLEGERVSVQCPYRSWAGSNAARAWCKRFPASVCALLATHPRLRDVPQEPRTSIRDDSKSGYFTVTMTGLRVEDSGYYSCVFYQSSEIFVLRNFRLVVSRASTALTTRSTSGTTPWTSATSPVIDSPQDNWRLIVPSSTVAVVLLLLLTVLLILYLRKARGNATGKGEDKSHIYDSISVQKEPTPEHKNDSSSRQRRPQLSWGSDQQMGSDEDAGAICYASLTYLNHFGLEDSIYVNTHPNPRPTPDPLLTVEYARITGNRPQHSKSTSLEGETQELKADFTGQ</sequence>
<evidence type="ECO:0000256" key="1">
    <source>
        <dbReference type="ARBA" id="ARBA00022729"/>
    </source>
</evidence>
<dbReference type="Proteomes" id="UP000472268">
    <property type="component" value="Chromosome 7"/>
</dbReference>
<dbReference type="InterPro" id="IPR013783">
    <property type="entry name" value="Ig-like_fold"/>
</dbReference>
<dbReference type="GeneID" id="115296055"/>
<dbReference type="Ensembl" id="ENSSSUT00005007386.1">
    <property type="protein sequence ID" value="ENSSSUP00005006394.1"/>
    <property type="gene ID" value="ENSSSUG00005004144.1"/>
</dbReference>
<dbReference type="Pfam" id="PF07686">
    <property type="entry name" value="V-set"/>
    <property type="match status" value="1"/>
</dbReference>
<feature type="chain" id="PRO_5025617227" description="Ig-like domain-containing protein" evidence="6">
    <location>
        <begin position="24"/>
        <end position="314"/>
    </location>
</feature>
<evidence type="ECO:0000256" key="5">
    <source>
        <dbReference type="SAM" id="Phobius"/>
    </source>
</evidence>
<gene>
    <name evidence="8" type="primary">LOC115296055</name>
</gene>
<dbReference type="OrthoDB" id="9805957at2759"/>
<feature type="region of interest" description="Disordered" evidence="4">
    <location>
        <begin position="289"/>
        <end position="314"/>
    </location>
</feature>
<dbReference type="Gene3D" id="2.60.40.10">
    <property type="entry name" value="Immunoglobulins"/>
    <property type="match status" value="1"/>
</dbReference>
<dbReference type="OMA" id="YFIVTMT"/>
<feature type="signal peptide" evidence="6">
    <location>
        <begin position="1"/>
        <end position="23"/>
    </location>
</feature>
<name>A0A673TBN2_SURSU</name>
<reference evidence="8 9" key="1">
    <citation type="submission" date="2019-05" db="EMBL/GenBank/DDBJ databases">
        <title>A Chromosome-scale Meerkat (S. suricatta) Genome Assembly.</title>
        <authorList>
            <person name="Dudchenko O."/>
            <person name="Lieberman Aiden E."/>
            <person name="Tung J."/>
            <person name="Barreiro L.B."/>
            <person name="Clutton-Brock T.H."/>
        </authorList>
    </citation>
    <scope>NUCLEOTIDE SEQUENCE [LARGE SCALE GENOMIC DNA]</scope>
</reference>
<dbReference type="PANTHER" id="PTHR16423:SF10">
    <property type="entry name" value="CRKD-BINDING PROTEIN-RELATED"/>
    <property type="match status" value="1"/>
</dbReference>
<feature type="transmembrane region" description="Helical" evidence="5">
    <location>
        <begin position="163"/>
        <end position="186"/>
    </location>
</feature>
<keyword evidence="5" id="KW-0812">Transmembrane</keyword>
<keyword evidence="5" id="KW-0472">Membrane</keyword>
<evidence type="ECO:0000256" key="6">
    <source>
        <dbReference type="SAM" id="SignalP"/>
    </source>
</evidence>
<evidence type="ECO:0000313" key="9">
    <source>
        <dbReference type="Proteomes" id="UP000472268"/>
    </source>
</evidence>
<dbReference type="InterPro" id="IPR007110">
    <property type="entry name" value="Ig-like_dom"/>
</dbReference>
<dbReference type="GO" id="GO:0038023">
    <property type="term" value="F:signaling receptor activity"/>
    <property type="evidence" value="ECO:0007669"/>
    <property type="project" value="TreeGrafter"/>
</dbReference>
<reference evidence="8" key="2">
    <citation type="submission" date="2025-08" db="UniProtKB">
        <authorList>
            <consortium name="Ensembl"/>
        </authorList>
    </citation>
    <scope>IDENTIFICATION</scope>
</reference>
<dbReference type="SMART" id="SM00409">
    <property type="entry name" value="IG"/>
    <property type="match status" value="1"/>
</dbReference>
<accession>A0A673TBN2</accession>
<evidence type="ECO:0000256" key="4">
    <source>
        <dbReference type="SAM" id="MobiDB-lite"/>
    </source>
</evidence>
<dbReference type="InterPro" id="IPR052314">
    <property type="entry name" value="Immune_rcpt_domain"/>
</dbReference>
<dbReference type="RefSeq" id="XP_029800333.1">
    <property type="nucleotide sequence ID" value="XM_029944473.1"/>
</dbReference>
<feature type="domain" description="Ig-like" evidence="7">
    <location>
        <begin position="10"/>
        <end position="110"/>
    </location>
</feature>
<dbReference type="InterPro" id="IPR036179">
    <property type="entry name" value="Ig-like_dom_sf"/>
</dbReference>
<evidence type="ECO:0000256" key="2">
    <source>
        <dbReference type="ARBA" id="ARBA00023157"/>
    </source>
</evidence>
<dbReference type="SUPFAM" id="SSF48726">
    <property type="entry name" value="Immunoglobulin"/>
    <property type="match status" value="1"/>
</dbReference>
<dbReference type="InterPro" id="IPR003599">
    <property type="entry name" value="Ig_sub"/>
</dbReference>
<protein>
    <recommendedName>
        <fullName evidence="7">Ig-like domain-containing protein</fullName>
    </recommendedName>
</protein>
<evidence type="ECO:0000313" key="8">
    <source>
        <dbReference type="Ensembl" id="ENSSSUP00005006394.1"/>
    </source>
</evidence>
<feature type="region of interest" description="Disordered" evidence="4">
    <location>
        <begin position="193"/>
        <end position="240"/>
    </location>
</feature>
<keyword evidence="5" id="KW-1133">Transmembrane helix</keyword>
<dbReference type="PROSITE" id="PS50835">
    <property type="entry name" value="IG_LIKE"/>
    <property type="match status" value="1"/>
</dbReference>
<keyword evidence="9" id="KW-1185">Reference proteome</keyword>
<dbReference type="PANTHER" id="PTHR16423">
    <property type="entry name" value="TREM-LIKE TRANSCRIPT PROTEIN"/>
    <property type="match status" value="1"/>
</dbReference>
<evidence type="ECO:0000259" key="7">
    <source>
        <dbReference type="PROSITE" id="PS50835"/>
    </source>
</evidence>
<organism evidence="8 9">
    <name type="scientific">Suricata suricatta</name>
    <name type="common">Meerkat</name>
    <dbReference type="NCBI Taxonomy" id="37032"/>
    <lineage>
        <taxon>Eukaryota</taxon>
        <taxon>Metazoa</taxon>
        <taxon>Chordata</taxon>
        <taxon>Craniata</taxon>
        <taxon>Vertebrata</taxon>
        <taxon>Euteleostomi</taxon>
        <taxon>Mammalia</taxon>
        <taxon>Eutheria</taxon>
        <taxon>Laurasiatheria</taxon>
        <taxon>Carnivora</taxon>
        <taxon>Feliformia</taxon>
        <taxon>Herpestidae</taxon>
        <taxon>Suricata</taxon>
    </lineage>
</organism>
<keyword evidence="3" id="KW-0393">Immunoglobulin domain</keyword>
<dbReference type="GO" id="GO:0009986">
    <property type="term" value="C:cell surface"/>
    <property type="evidence" value="ECO:0007669"/>
    <property type="project" value="TreeGrafter"/>
</dbReference>
<dbReference type="InterPro" id="IPR013106">
    <property type="entry name" value="Ig_V-set"/>
</dbReference>
<reference evidence="8" key="3">
    <citation type="submission" date="2025-09" db="UniProtKB">
        <authorList>
            <consortium name="Ensembl"/>
        </authorList>
    </citation>
    <scope>IDENTIFICATION</scope>
</reference>
<keyword evidence="1 6" id="KW-0732">Signal</keyword>
<evidence type="ECO:0000256" key="3">
    <source>
        <dbReference type="ARBA" id="ARBA00023319"/>
    </source>
</evidence>
<keyword evidence="2" id="KW-1015">Disulfide bond</keyword>
<feature type="compositionally biased region" description="Basic and acidic residues" evidence="4">
    <location>
        <begin position="305"/>
        <end position="314"/>
    </location>
</feature>
<feature type="compositionally biased region" description="Polar residues" evidence="4">
    <location>
        <begin position="290"/>
        <end position="302"/>
    </location>
</feature>
<dbReference type="AlphaFoldDB" id="A0A673TBN2"/>
<proteinExistence type="predicted"/>
<feature type="compositionally biased region" description="Basic and acidic residues" evidence="4">
    <location>
        <begin position="213"/>
        <end position="223"/>
    </location>
</feature>